<protein>
    <recommendedName>
        <fullName evidence="3">DUF721 domain-containing protein</fullName>
    </recommendedName>
</protein>
<accession>A0ABQ5YE67</accession>
<dbReference type="InterPro" id="IPR009493">
    <property type="entry name" value="P2_GpE"/>
</dbReference>
<dbReference type="Pfam" id="PF06528">
    <property type="entry name" value="Phage_P2_GpE"/>
    <property type="match status" value="1"/>
</dbReference>
<name>A0ABQ5YE67_9NEIS</name>
<evidence type="ECO:0000313" key="2">
    <source>
        <dbReference type="Proteomes" id="UP001156706"/>
    </source>
</evidence>
<proteinExistence type="predicted"/>
<dbReference type="EMBL" id="BSOG01000002">
    <property type="protein sequence ID" value="GLR13277.1"/>
    <property type="molecule type" value="Genomic_DNA"/>
</dbReference>
<dbReference type="Proteomes" id="UP001156706">
    <property type="component" value="Unassembled WGS sequence"/>
</dbReference>
<gene>
    <name evidence="1" type="ORF">GCM10007907_20670</name>
</gene>
<keyword evidence="2" id="KW-1185">Reference proteome</keyword>
<evidence type="ECO:0000313" key="1">
    <source>
        <dbReference type="EMBL" id="GLR13277.1"/>
    </source>
</evidence>
<reference evidence="2" key="1">
    <citation type="journal article" date="2019" name="Int. J. Syst. Evol. Microbiol.">
        <title>The Global Catalogue of Microorganisms (GCM) 10K type strain sequencing project: providing services to taxonomists for standard genome sequencing and annotation.</title>
        <authorList>
            <consortium name="The Broad Institute Genomics Platform"/>
            <consortium name="The Broad Institute Genome Sequencing Center for Infectious Disease"/>
            <person name="Wu L."/>
            <person name="Ma J."/>
        </authorList>
    </citation>
    <scope>NUCLEOTIDE SEQUENCE [LARGE SCALE GENOMIC DNA]</scope>
    <source>
        <strain evidence="2">NBRC 110044</strain>
    </source>
</reference>
<organism evidence="1 2">
    <name type="scientific">Chitinimonas prasina</name>
    <dbReference type="NCBI Taxonomy" id="1434937"/>
    <lineage>
        <taxon>Bacteria</taxon>
        <taxon>Pseudomonadati</taxon>
        <taxon>Pseudomonadota</taxon>
        <taxon>Betaproteobacteria</taxon>
        <taxon>Neisseriales</taxon>
        <taxon>Chitinibacteraceae</taxon>
        <taxon>Chitinimonas</taxon>
    </lineage>
</organism>
<comment type="caution">
    <text evidence="1">The sequence shown here is derived from an EMBL/GenBank/DDBJ whole genome shotgun (WGS) entry which is preliminary data.</text>
</comment>
<evidence type="ECO:0008006" key="3">
    <source>
        <dbReference type="Google" id="ProtNLM"/>
    </source>
</evidence>
<sequence length="149" mass="16816">MRVPAIVRKAQQAKRVAPYETEGASVPNRDEDATGDIATIAHWPPDAVADIALTELAEWRERARVQRDRADRREVAATVPDALIPGTVWYPHTDKLHVHANIFQLTLKNSMFASYFNSIHTELLCRIGLKIQIQEALIVTQGVLRDSFY</sequence>